<reference evidence="2" key="1">
    <citation type="submission" date="2016-10" db="EMBL/GenBank/DDBJ databases">
        <authorList>
            <person name="Varghese N."/>
            <person name="Submissions S."/>
        </authorList>
    </citation>
    <scope>NUCLEOTIDE SEQUENCE [LARGE SCALE GENOMIC DNA]</scope>
    <source>
        <strain evidence="2">DSM 15310</strain>
    </source>
</reference>
<dbReference type="STRING" id="82805.SAMN04487998_0782"/>
<accession>A0A1I0APE1</accession>
<evidence type="ECO:0000313" key="1">
    <source>
        <dbReference type="EMBL" id="SES95790.1"/>
    </source>
</evidence>
<protein>
    <submittedName>
        <fullName evidence="1">Uncharacterized protein</fullName>
    </submittedName>
</protein>
<sequence>MPYMSIPDHDQLDADIDWFATDAAGHVLHMASGGGVLPASVAASQADLLALHQHFLTRLETGAAQLAEGVDTAEASGAARYARRGLFSFAKTNLHDRADTRYQLLARPSLPLRLAELPPELAPLLHRTQLPGSVAALDQLDAADIA</sequence>
<dbReference type="Proteomes" id="UP000198697">
    <property type="component" value="Unassembled WGS sequence"/>
</dbReference>
<dbReference type="AlphaFoldDB" id="A0A1I0APE1"/>
<dbReference type="EMBL" id="FOHS01000001">
    <property type="protein sequence ID" value="SES95790.1"/>
    <property type="molecule type" value="Genomic_DNA"/>
</dbReference>
<organism evidence="1 2">
    <name type="scientific">Hymenobacter actinosclerus</name>
    <dbReference type="NCBI Taxonomy" id="82805"/>
    <lineage>
        <taxon>Bacteria</taxon>
        <taxon>Pseudomonadati</taxon>
        <taxon>Bacteroidota</taxon>
        <taxon>Cytophagia</taxon>
        <taxon>Cytophagales</taxon>
        <taxon>Hymenobacteraceae</taxon>
        <taxon>Hymenobacter</taxon>
    </lineage>
</organism>
<evidence type="ECO:0000313" key="2">
    <source>
        <dbReference type="Proteomes" id="UP000198697"/>
    </source>
</evidence>
<name>A0A1I0APE1_9BACT</name>
<keyword evidence="2" id="KW-1185">Reference proteome</keyword>
<proteinExistence type="predicted"/>
<gene>
    <name evidence="1" type="ORF">SAMN04487998_0782</name>
</gene>